<dbReference type="Proteomes" id="UP001055072">
    <property type="component" value="Unassembled WGS sequence"/>
</dbReference>
<proteinExistence type="predicted"/>
<reference evidence="1" key="1">
    <citation type="journal article" date="2021" name="Environ. Microbiol.">
        <title>Gene family expansions and transcriptome signatures uncover fungal adaptations to wood decay.</title>
        <authorList>
            <person name="Hage H."/>
            <person name="Miyauchi S."/>
            <person name="Viragh M."/>
            <person name="Drula E."/>
            <person name="Min B."/>
            <person name="Chaduli D."/>
            <person name="Navarro D."/>
            <person name="Favel A."/>
            <person name="Norest M."/>
            <person name="Lesage-Meessen L."/>
            <person name="Balint B."/>
            <person name="Merenyi Z."/>
            <person name="de Eugenio L."/>
            <person name="Morin E."/>
            <person name="Martinez A.T."/>
            <person name="Baldrian P."/>
            <person name="Stursova M."/>
            <person name="Martinez M.J."/>
            <person name="Novotny C."/>
            <person name="Magnuson J.K."/>
            <person name="Spatafora J.W."/>
            <person name="Maurice S."/>
            <person name="Pangilinan J."/>
            <person name="Andreopoulos W."/>
            <person name="LaButti K."/>
            <person name="Hundley H."/>
            <person name="Na H."/>
            <person name="Kuo A."/>
            <person name="Barry K."/>
            <person name="Lipzen A."/>
            <person name="Henrissat B."/>
            <person name="Riley R."/>
            <person name="Ahrendt S."/>
            <person name="Nagy L.G."/>
            <person name="Grigoriev I.V."/>
            <person name="Martin F."/>
            <person name="Rosso M.N."/>
        </authorList>
    </citation>
    <scope>NUCLEOTIDE SEQUENCE</scope>
    <source>
        <strain evidence="1">CBS 384.51</strain>
    </source>
</reference>
<name>A0ACB8UGE0_9APHY</name>
<dbReference type="EMBL" id="MU274902">
    <property type="protein sequence ID" value="KAI0093487.1"/>
    <property type="molecule type" value="Genomic_DNA"/>
</dbReference>
<evidence type="ECO:0000313" key="1">
    <source>
        <dbReference type="EMBL" id="KAI0093487.1"/>
    </source>
</evidence>
<evidence type="ECO:0000313" key="2">
    <source>
        <dbReference type="Proteomes" id="UP001055072"/>
    </source>
</evidence>
<sequence length="187" mass="20608">MGHILRTIYLPMVFVLTSLLAYVSSAPIQAAVKLPAFQIKQSTPGAGPPRIKSDILRPPTQCSLRVVEWSGVGDSCASSKSDLSVVTDVNEQTPSGYLQRLDVPLKTPKAPALHAAVRLRLLRVNIFKGMRVFEACVHKRGRYPCSNEMPAMLTEWYTICDDVWRKQMGVYHQDGSLVEVVGVDVGV</sequence>
<gene>
    <name evidence="1" type="ORF">BDY19DRAFT_903218</name>
</gene>
<keyword evidence="2" id="KW-1185">Reference proteome</keyword>
<comment type="caution">
    <text evidence="1">The sequence shown here is derived from an EMBL/GenBank/DDBJ whole genome shotgun (WGS) entry which is preliminary data.</text>
</comment>
<accession>A0ACB8UGE0</accession>
<organism evidence="1 2">
    <name type="scientific">Irpex rosettiformis</name>
    <dbReference type="NCBI Taxonomy" id="378272"/>
    <lineage>
        <taxon>Eukaryota</taxon>
        <taxon>Fungi</taxon>
        <taxon>Dikarya</taxon>
        <taxon>Basidiomycota</taxon>
        <taxon>Agaricomycotina</taxon>
        <taxon>Agaricomycetes</taxon>
        <taxon>Polyporales</taxon>
        <taxon>Irpicaceae</taxon>
        <taxon>Irpex</taxon>
    </lineage>
</organism>
<protein>
    <submittedName>
        <fullName evidence="1">Uncharacterized protein</fullName>
    </submittedName>
</protein>